<sequence>MVEVLRSPSEAMGMGSRIAELKLASIDETAVLEQDTPNEKDPGFKKVTTQQRQPRRAFTSTSDYRMPGAPSTPRGHLEKGLSPSSKPSDQDSYFQIPTTSRTPTSRSPMTPQQHRDQHSASVSYYPQQPTPVVTSVLPGRGAGAAPLAVRPALPSPQRSYSVMDYEPIPFIQLPGEKLQIMHLPAEIHFAIFDWLDPIDSTCLGLASRHFYAIHRRMHGTVPLSARRQGPNDMEWAWRLAGPLLDLEKNKTQGMTTSKAQDQAQADAVHAMALKFQQQQHDREASQGSAAASSSLAALLPRGQVYCRKCGISRCELHKHIQEWVPAGMEYCEVSQKFGRKAPDNARKTCYRSSPRHPHRCGRHTRQQRAVRLV</sequence>
<evidence type="ECO:0000313" key="2">
    <source>
        <dbReference type="EMBL" id="KAK7943055.1"/>
    </source>
</evidence>
<dbReference type="EMBL" id="JAQQWE010000008">
    <property type="protein sequence ID" value="KAK7943055.1"/>
    <property type="molecule type" value="Genomic_DNA"/>
</dbReference>
<feature type="region of interest" description="Disordered" evidence="1">
    <location>
        <begin position="30"/>
        <end position="126"/>
    </location>
</feature>
<dbReference type="SUPFAM" id="SSF81383">
    <property type="entry name" value="F-box domain"/>
    <property type="match status" value="1"/>
</dbReference>
<proteinExistence type="predicted"/>
<name>A0ABR1PZH1_9PEZI</name>
<comment type="caution">
    <text evidence="2">The sequence shown here is derived from an EMBL/GenBank/DDBJ whole genome shotgun (WGS) entry which is preliminary data.</text>
</comment>
<protein>
    <recommendedName>
        <fullName evidence="4">F-box domain-containing protein</fullName>
    </recommendedName>
</protein>
<feature type="compositionally biased region" description="Polar residues" evidence="1">
    <location>
        <begin position="82"/>
        <end position="96"/>
    </location>
</feature>
<dbReference type="RefSeq" id="XP_066695086.1">
    <property type="nucleotide sequence ID" value="XM_066848390.1"/>
</dbReference>
<feature type="compositionally biased region" description="Polar residues" evidence="1">
    <location>
        <begin position="47"/>
        <end position="63"/>
    </location>
</feature>
<dbReference type="GeneID" id="92081452"/>
<evidence type="ECO:0000256" key="1">
    <source>
        <dbReference type="SAM" id="MobiDB-lite"/>
    </source>
</evidence>
<organism evidence="2 3">
    <name type="scientific">Apiospora aurea</name>
    <dbReference type="NCBI Taxonomy" id="335848"/>
    <lineage>
        <taxon>Eukaryota</taxon>
        <taxon>Fungi</taxon>
        <taxon>Dikarya</taxon>
        <taxon>Ascomycota</taxon>
        <taxon>Pezizomycotina</taxon>
        <taxon>Sordariomycetes</taxon>
        <taxon>Xylariomycetidae</taxon>
        <taxon>Amphisphaeriales</taxon>
        <taxon>Apiosporaceae</taxon>
        <taxon>Apiospora</taxon>
    </lineage>
</organism>
<dbReference type="InterPro" id="IPR036047">
    <property type="entry name" value="F-box-like_dom_sf"/>
</dbReference>
<dbReference type="CDD" id="cd09917">
    <property type="entry name" value="F-box_SF"/>
    <property type="match status" value="1"/>
</dbReference>
<accession>A0ABR1PZH1</accession>
<keyword evidence="3" id="KW-1185">Reference proteome</keyword>
<feature type="compositionally biased region" description="Low complexity" evidence="1">
    <location>
        <begin position="97"/>
        <end position="111"/>
    </location>
</feature>
<feature type="compositionally biased region" description="Basic residues" evidence="1">
    <location>
        <begin position="353"/>
        <end position="373"/>
    </location>
</feature>
<dbReference type="Proteomes" id="UP001391051">
    <property type="component" value="Unassembled WGS sequence"/>
</dbReference>
<feature type="region of interest" description="Disordered" evidence="1">
    <location>
        <begin position="344"/>
        <end position="373"/>
    </location>
</feature>
<evidence type="ECO:0000313" key="3">
    <source>
        <dbReference type="Proteomes" id="UP001391051"/>
    </source>
</evidence>
<evidence type="ECO:0008006" key="4">
    <source>
        <dbReference type="Google" id="ProtNLM"/>
    </source>
</evidence>
<gene>
    <name evidence="2" type="ORF">PG986_012168</name>
</gene>
<reference evidence="2 3" key="1">
    <citation type="submission" date="2023-01" db="EMBL/GenBank/DDBJ databases">
        <title>Analysis of 21 Apiospora genomes using comparative genomics revels a genus with tremendous synthesis potential of carbohydrate active enzymes and secondary metabolites.</title>
        <authorList>
            <person name="Sorensen T."/>
        </authorList>
    </citation>
    <scope>NUCLEOTIDE SEQUENCE [LARGE SCALE GENOMIC DNA]</scope>
    <source>
        <strain evidence="2 3">CBS 24483</strain>
    </source>
</reference>